<dbReference type="EMBL" id="BAAAJK010000009">
    <property type="protein sequence ID" value="GAA1389176.1"/>
    <property type="molecule type" value="Genomic_DNA"/>
</dbReference>
<dbReference type="RefSeq" id="WP_344022244.1">
    <property type="nucleotide sequence ID" value="NZ_BAAAJK010000009.1"/>
</dbReference>
<dbReference type="CDD" id="cd00347">
    <property type="entry name" value="Flavin_utilizing_monoxygenases"/>
    <property type="match status" value="1"/>
</dbReference>
<keyword evidence="3" id="KW-1185">Reference proteome</keyword>
<comment type="caution">
    <text evidence="2">The sequence shown here is derived from an EMBL/GenBank/DDBJ whole genome shotgun (WGS) entry which is preliminary data.</text>
</comment>
<sequence length="378" mass="38733">MSRRPVPLSVLDLSPVPAGAGVGDALRNTLDLARAAERAGYARFWLAEHHLNPGVAGASPAVLIGAVAAATSTIRVGAGAVQTGHRTPLSVVEDFGTLDGLHPGRIDLGLGRSGARPPAQRGPAGREPRVVGGILIPAPFSFAGLVGSPRFRAQAELLGRPGPQVPDYDEIVDTVLGLIGGTHRSSDGVPVSAVPGEGADLQPWVLGSSGGDSAVVAGRKGLRFAANYHVSPGTVLDAVQTYRASFRPSEHLDRPHVMVSADVVVGTDDAHAGHIAAGYGPWVHSIRTGAGAIPYPAPDDAAGLPADPALVADRLDTRFVGGPATVADRLAALQEVTGADELLVTTITHRHADRVASQDLLAAEWAARQDAPAGARGR</sequence>
<name>A0ABN1XSQ0_9PSEU</name>
<dbReference type="InterPro" id="IPR050766">
    <property type="entry name" value="Bact_Lucif_Oxidored"/>
</dbReference>
<evidence type="ECO:0000313" key="3">
    <source>
        <dbReference type="Proteomes" id="UP001501414"/>
    </source>
</evidence>
<accession>A0ABN1XSQ0</accession>
<dbReference type="SUPFAM" id="SSF51679">
    <property type="entry name" value="Bacterial luciferase-like"/>
    <property type="match status" value="1"/>
</dbReference>
<dbReference type="InterPro" id="IPR036661">
    <property type="entry name" value="Luciferase-like_sf"/>
</dbReference>
<gene>
    <name evidence="2" type="ORF">GCM10009613_27650</name>
</gene>
<feature type="domain" description="Luciferase-like" evidence="1">
    <location>
        <begin position="12"/>
        <end position="118"/>
    </location>
</feature>
<proteinExistence type="predicted"/>
<protein>
    <submittedName>
        <fullName evidence="2">LLM class flavin-dependent oxidoreductase</fullName>
    </submittedName>
</protein>
<evidence type="ECO:0000259" key="1">
    <source>
        <dbReference type="Pfam" id="PF00296"/>
    </source>
</evidence>
<dbReference type="PANTHER" id="PTHR30137:SF6">
    <property type="entry name" value="LUCIFERASE-LIKE MONOOXYGENASE"/>
    <property type="match status" value="1"/>
</dbReference>
<dbReference type="Gene3D" id="3.20.20.30">
    <property type="entry name" value="Luciferase-like domain"/>
    <property type="match status" value="1"/>
</dbReference>
<dbReference type="Proteomes" id="UP001501414">
    <property type="component" value="Unassembled WGS sequence"/>
</dbReference>
<dbReference type="InterPro" id="IPR011251">
    <property type="entry name" value="Luciferase-like_dom"/>
</dbReference>
<evidence type="ECO:0000313" key="2">
    <source>
        <dbReference type="EMBL" id="GAA1389176.1"/>
    </source>
</evidence>
<feature type="domain" description="Luciferase-like" evidence="1">
    <location>
        <begin position="181"/>
        <end position="336"/>
    </location>
</feature>
<dbReference type="Pfam" id="PF00296">
    <property type="entry name" value="Bac_luciferase"/>
    <property type="match status" value="2"/>
</dbReference>
<organism evidence="2 3">
    <name type="scientific">Pseudonocardia kongjuensis</name>
    <dbReference type="NCBI Taxonomy" id="102227"/>
    <lineage>
        <taxon>Bacteria</taxon>
        <taxon>Bacillati</taxon>
        <taxon>Actinomycetota</taxon>
        <taxon>Actinomycetes</taxon>
        <taxon>Pseudonocardiales</taxon>
        <taxon>Pseudonocardiaceae</taxon>
        <taxon>Pseudonocardia</taxon>
    </lineage>
</organism>
<dbReference type="PANTHER" id="PTHR30137">
    <property type="entry name" value="LUCIFERASE-LIKE MONOOXYGENASE"/>
    <property type="match status" value="1"/>
</dbReference>
<reference evidence="2 3" key="1">
    <citation type="journal article" date="2019" name="Int. J. Syst. Evol. Microbiol.">
        <title>The Global Catalogue of Microorganisms (GCM) 10K type strain sequencing project: providing services to taxonomists for standard genome sequencing and annotation.</title>
        <authorList>
            <consortium name="The Broad Institute Genomics Platform"/>
            <consortium name="The Broad Institute Genome Sequencing Center for Infectious Disease"/>
            <person name="Wu L."/>
            <person name="Ma J."/>
        </authorList>
    </citation>
    <scope>NUCLEOTIDE SEQUENCE [LARGE SCALE GENOMIC DNA]</scope>
    <source>
        <strain evidence="2 3">JCM 11896</strain>
    </source>
</reference>